<dbReference type="InterPro" id="IPR027409">
    <property type="entry name" value="GroEL-like_apical_dom_sf"/>
</dbReference>
<dbReference type="HOGENOM" id="CLU_008891_3_1_1"/>
<evidence type="ECO:0008006" key="10">
    <source>
        <dbReference type="Google" id="ProtNLM"/>
    </source>
</evidence>
<gene>
    <name evidence="8" type="ORF">H312_01497</name>
</gene>
<evidence type="ECO:0000313" key="9">
    <source>
        <dbReference type="Proteomes" id="UP000030655"/>
    </source>
</evidence>
<protein>
    <recommendedName>
        <fullName evidence="10">T-complex protein 1, zeta subunit</fullName>
    </recommendedName>
</protein>
<dbReference type="SUPFAM" id="SSF52029">
    <property type="entry name" value="GroEL apical domain-like"/>
    <property type="match status" value="1"/>
</dbReference>
<dbReference type="GO" id="GO:0005524">
    <property type="term" value="F:ATP binding"/>
    <property type="evidence" value="ECO:0007669"/>
    <property type="project" value="UniProtKB-KW"/>
</dbReference>
<keyword evidence="9" id="KW-1185">Reference proteome</keyword>
<evidence type="ECO:0000256" key="2">
    <source>
        <dbReference type="ARBA" id="ARBA00008020"/>
    </source>
</evidence>
<dbReference type="InterPro" id="IPR027413">
    <property type="entry name" value="GROEL-like_equatorial_sf"/>
</dbReference>
<dbReference type="Proteomes" id="UP000030655">
    <property type="component" value="Unassembled WGS sequence"/>
</dbReference>
<evidence type="ECO:0000313" key="8">
    <source>
        <dbReference type="EMBL" id="KCZ81073.1"/>
    </source>
</evidence>
<name>A0A059F1E3_9MICR</name>
<keyword evidence="5 7" id="KW-0067">ATP-binding</keyword>
<reference evidence="8 9" key="2">
    <citation type="submission" date="2014-03" db="EMBL/GenBank/DDBJ databases">
        <title>The Genome Sequence of Anncaliia algerae insect isolate PRA339.</title>
        <authorList>
            <consortium name="The Broad Institute Genome Sequencing Platform"/>
            <consortium name="The Broad Institute Genome Sequencing Center for Infectious Disease"/>
            <person name="Cuomo C."/>
            <person name="Becnel J."/>
            <person name="Sanscrainte N."/>
            <person name="Walker B."/>
            <person name="Young S.K."/>
            <person name="Zeng Q."/>
            <person name="Gargeya S."/>
            <person name="Fitzgerald M."/>
            <person name="Haas B."/>
            <person name="Abouelleil A."/>
            <person name="Alvarado L."/>
            <person name="Arachchi H.M."/>
            <person name="Berlin A.M."/>
            <person name="Chapman S.B."/>
            <person name="Dewar J."/>
            <person name="Goldberg J."/>
            <person name="Griggs A."/>
            <person name="Gujja S."/>
            <person name="Hansen M."/>
            <person name="Howarth C."/>
            <person name="Imamovic A."/>
            <person name="Larimer J."/>
            <person name="McCowan C."/>
            <person name="Murphy C."/>
            <person name="Neiman D."/>
            <person name="Pearson M."/>
            <person name="Priest M."/>
            <person name="Roberts A."/>
            <person name="Saif S."/>
            <person name="Shea T."/>
            <person name="Sisk P."/>
            <person name="Sykes S."/>
            <person name="Wortman J."/>
            <person name="Nusbaum C."/>
            <person name="Birren B."/>
        </authorList>
    </citation>
    <scope>NUCLEOTIDE SEQUENCE [LARGE SCALE GENOMIC DNA]</scope>
    <source>
        <strain evidence="8 9">PRA339</strain>
    </source>
</reference>
<comment type="similarity">
    <text evidence="2 7">Belongs to the TCP-1 chaperonin family.</text>
</comment>
<dbReference type="InterPro" id="IPR002423">
    <property type="entry name" value="Cpn60/GroEL/TCP-1"/>
</dbReference>
<dbReference type="GO" id="GO:0140662">
    <property type="term" value="F:ATP-dependent protein folding chaperone"/>
    <property type="evidence" value="ECO:0007669"/>
    <property type="project" value="InterPro"/>
</dbReference>
<evidence type="ECO:0000256" key="1">
    <source>
        <dbReference type="ARBA" id="ARBA00002912"/>
    </source>
</evidence>
<dbReference type="OrthoDB" id="10052040at2759"/>
<dbReference type="VEuPathDB" id="MicrosporidiaDB:H312_01497"/>
<evidence type="ECO:0000256" key="3">
    <source>
        <dbReference type="ARBA" id="ARBA00011381"/>
    </source>
</evidence>
<comment type="function">
    <text evidence="1">Molecular chaperone; assists the folding of proteins upon ATP hydrolysis.</text>
</comment>
<dbReference type="SUPFAM" id="SSF48592">
    <property type="entry name" value="GroEL equatorial domain-like"/>
    <property type="match status" value="1"/>
</dbReference>
<dbReference type="InterPro" id="IPR027410">
    <property type="entry name" value="TCP-1-like_intermed_sf"/>
</dbReference>
<dbReference type="Pfam" id="PF00118">
    <property type="entry name" value="Cpn60_TCP1"/>
    <property type="match status" value="1"/>
</dbReference>
<sequence>MALSSETQMTQQGQAIRMNYMAINSLAQIFESNLGPNGTYKMLITPSGQMKVTKDGATLSKEISFTHPTAVVVNRQISSLAQEVGDGTSSFVVLLSKIFNSAFKYFMDGISIYQIIESIEDAKKDLINVLRGEVKPLTEDVLKKLLFISLNTKIEKEMAEKLTDIVIDALENIKGNRFFDTNMIEIMKMPGDNEVKLINGLVLDHGNRHYAMPTKLENCAIFITNMSLEYERPEVHSGFYYASVEERKKIVENERNFIIQRAVAIAEMGKQLQNEGKSLIVISERGIDPYSLEILANANILALRRAKRRNLERLINMCGGTIISRMEEIKVENLGFCRKAYVKDDGDEKFTFIEGTPFKNSCTILIKGDNPLEMDKIHNAIKSSFKSLTLAIKDKVYLEGGYKIYYKLIQVMTQRLKEKKNSIGYKILKEAYEEMLKILIKNTNQNCEETLSLLERDEYVYEEIPENIAVVSSVLMNSCVSAMNLLLIDEIIKAGKPIREEGKKE</sequence>
<dbReference type="InterPro" id="IPR017998">
    <property type="entry name" value="Chaperone_TCP-1"/>
</dbReference>
<evidence type="ECO:0000256" key="4">
    <source>
        <dbReference type="ARBA" id="ARBA00022741"/>
    </source>
</evidence>
<comment type="subunit">
    <text evidence="3">Component of the T-complex protein 1 (TCP1) complex.</text>
</comment>
<dbReference type="PROSITE" id="PS00750">
    <property type="entry name" value="TCP1_1"/>
    <property type="match status" value="1"/>
</dbReference>
<dbReference type="InterPro" id="IPR002194">
    <property type="entry name" value="Chaperonin_TCP-1_CS"/>
</dbReference>
<dbReference type="PANTHER" id="PTHR11353">
    <property type="entry name" value="CHAPERONIN"/>
    <property type="match status" value="1"/>
</dbReference>
<dbReference type="EMBL" id="KK365151">
    <property type="protein sequence ID" value="KCZ81073.1"/>
    <property type="molecule type" value="Genomic_DNA"/>
</dbReference>
<dbReference type="Gene3D" id="1.10.560.10">
    <property type="entry name" value="GroEL-like equatorial domain"/>
    <property type="match status" value="1"/>
</dbReference>
<dbReference type="GO" id="GO:0051082">
    <property type="term" value="F:unfolded protein binding"/>
    <property type="evidence" value="ECO:0007669"/>
    <property type="project" value="EnsemblFungi"/>
</dbReference>
<keyword evidence="6 7" id="KW-0143">Chaperone</keyword>
<dbReference type="Gene3D" id="3.30.260.10">
    <property type="entry name" value="TCP-1-like chaperonin intermediate domain"/>
    <property type="match status" value="1"/>
</dbReference>
<evidence type="ECO:0000256" key="5">
    <source>
        <dbReference type="ARBA" id="ARBA00022840"/>
    </source>
</evidence>
<evidence type="ECO:0000256" key="6">
    <source>
        <dbReference type="ARBA" id="ARBA00023186"/>
    </source>
</evidence>
<accession>A0A059F1E3</accession>
<proteinExistence type="inferred from homology"/>
<dbReference type="SUPFAM" id="SSF54849">
    <property type="entry name" value="GroEL-intermediate domain like"/>
    <property type="match status" value="1"/>
</dbReference>
<dbReference type="AlphaFoldDB" id="A0A059F1E3"/>
<keyword evidence="4 7" id="KW-0547">Nucleotide-binding</keyword>
<dbReference type="PRINTS" id="PR00304">
    <property type="entry name" value="TCOMPLEXTCP1"/>
</dbReference>
<reference evidence="9" key="1">
    <citation type="submission" date="2013-02" db="EMBL/GenBank/DDBJ databases">
        <authorList>
            <consortium name="The Broad Institute Genome Sequencing Platform"/>
            <person name="Cuomo C."/>
            <person name="Becnel J."/>
            <person name="Sanscrainte N."/>
            <person name="Walker B."/>
            <person name="Young S.K."/>
            <person name="Zeng Q."/>
            <person name="Gargeya S."/>
            <person name="Fitzgerald M."/>
            <person name="Haas B."/>
            <person name="Abouelleil A."/>
            <person name="Alvarado L."/>
            <person name="Arachchi H.M."/>
            <person name="Berlin A.M."/>
            <person name="Chapman S.B."/>
            <person name="Dewar J."/>
            <person name="Goldberg J."/>
            <person name="Griggs A."/>
            <person name="Gujja S."/>
            <person name="Hansen M."/>
            <person name="Howarth C."/>
            <person name="Imamovic A."/>
            <person name="Larimer J."/>
            <person name="McCowan C."/>
            <person name="Murphy C."/>
            <person name="Neiman D."/>
            <person name="Pearson M."/>
            <person name="Priest M."/>
            <person name="Roberts A."/>
            <person name="Saif S."/>
            <person name="Shea T."/>
            <person name="Sisk P."/>
            <person name="Sykes S."/>
            <person name="Wortman J."/>
            <person name="Nusbaum C."/>
            <person name="Birren B."/>
        </authorList>
    </citation>
    <scope>NUCLEOTIDE SEQUENCE [LARGE SCALE GENOMIC DNA]</scope>
    <source>
        <strain evidence="9">PRA339</strain>
    </source>
</reference>
<dbReference type="STRING" id="1288291.A0A059F1E3"/>
<dbReference type="GO" id="GO:0005832">
    <property type="term" value="C:chaperonin-containing T-complex"/>
    <property type="evidence" value="ECO:0007669"/>
    <property type="project" value="EnsemblFungi"/>
</dbReference>
<evidence type="ECO:0000256" key="7">
    <source>
        <dbReference type="RuleBase" id="RU004187"/>
    </source>
</evidence>
<organism evidence="8 9">
    <name type="scientific">Anncaliia algerae PRA339</name>
    <dbReference type="NCBI Taxonomy" id="1288291"/>
    <lineage>
        <taxon>Eukaryota</taxon>
        <taxon>Fungi</taxon>
        <taxon>Fungi incertae sedis</taxon>
        <taxon>Microsporidia</taxon>
        <taxon>Tubulinosematoidea</taxon>
        <taxon>Tubulinosematidae</taxon>
        <taxon>Anncaliia</taxon>
    </lineage>
</organism>
<dbReference type="GO" id="GO:0016887">
    <property type="term" value="F:ATP hydrolysis activity"/>
    <property type="evidence" value="ECO:0007669"/>
    <property type="project" value="InterPro"/>
</dbReference>
<dbReference type="Gene3D" id="3.50.7.10">
    <property type="entry name" value="GroEL"/>
    <property type="match status" value="1"/>
</dbReference>